<keyword evidence="19" id="KW-1185">Reference proteome</keyword>
<keyword evidence="12" id="KW-0325">Glycoprotein</keyword>
<keyword evidence="4" id="KW-0813">Transport</keyword>
<dbReference type="PROSITE" id="PS50893">
    <property type="entry name" value="ABC_TRANSPORTER_2"/>
    <property type="match status" value="2"/>
</dbReference>
<evidence type="ECO:0000256" key="7">
    <source>
        <dbReference type="ARBA" id="ARBA00022741"/>
    </source>
</evidence>
<proteinExistence type="inferred from homology"/>
<dbReference type="FunFam" id="3.40.50.300:FF:000479">
    <property type="entry name" value="Multidrug resistance protein 1A"/>
    <property type="match status" value="1"/>
</dbReference>
<dbReference type="PANTHER" id="PTHR43394:SF27">
    <property type="entry name" value="ATP-DEPENDENT TRANSLOCASE ABCB1-LIKE"/>
    <property type="match status" value="1"/>
</dbReference>
<evidence type="ECO:0000256" key="6">
    <source>
        <dbReference type="ARBA" id="ARBA00022737"/>
    </source>
</evidence>
<dbReference type="Gene3D" id="3.40.50.300">
    <property type="entry name" value="P-loop containing nucleotide triphosphate hydrolases"/>
    <property type="match status" value="2"/>
</dbReference>
<evidence type="ECO:0000256" key="1">
    <source>
        <dbReference type="ARBA" id="ARBA00004141"/>
    </source>
</evidence>
<dbReference type="PANTHER" id="PTHR43394">
    <property type="entry name" value="ATP-DEPENDENT PERMEASE MDL1, MITOCHONDRIAL"/>
    <property type="match status" value="1"/>
</dbReference>
<dbReference type="InterPro" id="IPR003593">
    <property type="entry name" value="AAA+_ATPase"/>
</dbReference>
<feature type="transmembrane region" description="Helical" evidence="15">
    <location>
        <begin position="353"/>
        <end position="382"/>
    </location>
</feature>
<evidence type="ECO:0000256" key="2">
    <source>
        <dbReference type="ARBA" id="ARBA00007577"/>
    </source>
</evidence>
<evidence type="ECO:0000313" key="19">
    <source>
        <dbReference type="Proteomes" id="UP000054495"/>
    </source>
</evidence>
<dbReference type="PROSITE" id="PS00211">
    <property type="entry name" value="ABC_TRANSPORTER_1"/>
    <property type="match status" value="2"/>
</dbReference>
<feature type="domain" description="ABC transporter" evidence="16">
    <location>
        <begin position="1107"/>
        <end position="1344"/>
    </location>
</feature>
<gene>
    <name evidence="18" type="ORF">ANCCEY_09078</name>
</gene>
<dbReference type="EMBL" id="KE125085">
    <property type="protein sequence ID" value="EPB71825.1"/>
    <property type="molecule type" value="Genomic_DNA"/>
</dbReference>
<evidence type="ECO:0000256" key="15">
    <source>
        <dbReference type="SAM" id="Phobius"/>
    </source>
</evidence>
<dbReference type="GO" id="GO:0005743">
    <property type="term" value="C:mitochondrial inner membrane"/>
    <property type="evidence" value="ECO:0007669"/>
    <property type="project" value="TreeGrafter"/>
</dbReference>
<feature type="transmembrane region" description="Helical" evidence="15">
    <location>
        <begin position="906"/>
        <end position="926"/>
    </location>
</feature>
<dbReference type="GO" id="GO:0090374">
    <property type="term" value="P:oligopeptide export from mitochondrion"/>
    <property type="evidence" value="ECO:0007669"/>
    <property type="project" value="TreeGrafter"/>
</dbReference>
<dbReference type="Pfam" id="PF00005">
    <property type="entry name" value="ABC_tran"/>
    <property type="match status" value="2"/>
</dbReference>
<dbReference type="CDD" id="cd18577">
    <property type="entry name" value="ABC_6TM_Pgp_ABCB1_D1_like"/>
    <property type="match status" value="1"/>
</dbReference>
<dbReference type="GO" id="GO:0016887">
    <property type="term" value="F:ATP hydrolysis activity"/>
    <property type="evidence" value="ECO:0007669"/>
    <property type="project" value="InterPro"/>
</dbReference>
<dbReference type="InterPro" id="IPR036640">
    <property type="entry name" value="ABC1_TM_sf"/>
</dbReference>
<dbReference type="CDD" id="cd03249">
    <property type="entry name" value="ABC_MTABC3_MDL1_MDL2"/>
    <property type="match status" value="2"/>
</dbReference>
<evidence type="ECO:0000259" key="16">
    <source>
        <dbReference type="PROSITE" id="PS50893"/>
    </source>
</evidence>
<evidence type="ECO:0000313" key="18">
    <source>
        <dbReference type="EMBL" id="EPB71825.1"/>
    </source>
</evidence>
<dbReference type="SUPFAM" id="SSF52540">
    <property type="entry name" value="P-loop containing nucleoside triphosphate hydrolases"/>
    <property type="match status" value="2"/>
</dbReference>
<comment type="similarity">
    <text evidence="2">Belongs to the ABC transporter superfamily. ABCB family. Multidrug resistance exporter (TC 3.A.1.201) subfamily.</text>
</comment>
<feature type="transmembrane region" description="Helical" evidence="15">
    <location>
        <begin position="1014"/>
        <end position="1038"/>
    </location>
</feature>
<feature type="transmembrane region" description="Helical" evidence="15">
    <location>
        <begin position="787"/>
        <end position="807"/>
    </location>
</feature>
<evidence type="ECO:0000256" key="14">
    <source>
        <dbReference type="SAM" id="MobiDB-lite"/>
    </source>
</evidence>
<dbReference type="CDD" id="cd18578">
    <property type="entry name" value="ABC_6TM_Pgp_ABCB1_D2_like"/>
    <property type="match status" value="1"/>
</dbReference>
<evidence type="ECO:0000256" key="4">
    <source>
        <dbReference type="ARBA" id="ARBA00022448"/>
    </source>
</evidence>
<evidence type="ECO:0000256" key="11">
    <source>
        <dbReference type="ARBA" id="ARBA00023136"/>
    </source>
</evidence>
<dbReference type="GO" id="GO:0008559">
    <property type="term" value="F:ABC-type xenobiotic transporter activity"/>
    <property type="evidence" value="ECO:0007669"/>
    <property type="project" value="UniProtKB-EC"/>
</dbReference>
<evidence type="ECO:0000256" key="12">
    <source>
        <dbReference type="ARBA" id="ARBA00023180"/>
    </source>
</evidence>
<dbReference type="InterPro" id="IPR011527">
    <property type="entry name" value="ABC1_TM_dom"/>
</dbReference>
<protein>
    <recommendedName>
        <fullName evidence="3">ABC-type xenobiotic transporter</fullName>
        <ecNumber evidence="3">7.6.2.2</ecNumber>
    </recommendedName>
</protein>
<comment type="subcellular location">
    <subcellularLocation>
        <location evidence="1">Membrane</location>
        <topology evidence="1">Multi-pass membrane protein</topology>
    </subcellularLocation>
</comment>
<feature type="transmembrane region" description="Helical" evidence="15">
    <location>
        <begin position="827"/>
        <end position="852"/>
    </location>
</feature>
<keyword evidence="7" id="KW-0547">Nucleotide-binding</keyword>
<evidence type="ECO:0000256" key="8">
    <source>
        <dbReference type="ARBA" id="ARBA00022840"/>
    </source>
</evidence>
<dbReference type="InterPro" id="IPR003439">
    <property type="entry name" value="ABC_transporter-like_ATP-bd"/>
</dbReference>
<evidence type="ECO:0000256" key="10">
    <source>
        <dbReference type="ARBA" id="ARBA00022989"/>
    </source>
</evidence>
<reference evidence="18 19" key="1">
    <citation type="submission" date="2013-05" db="EMBL/GenBank/DDBJ databases">
        <title>Draft genome of the parasitic nematode Anyclostoma ceylanicum.</title>
        <authorList>
            <person name="Mitreva M."/>
        </authorList>
    </citation>
    <scope>NUCLEOTIDE SEQUENCE [LARGE SCALE GENOMIC DNA]</scope>
</reference>
<evidence type="ECO:0000256" key="9">
    <source>
        <dbReference type="ARBA" id="ARBA00022967"/>
    </source>
</evidence>
<keyword evidence="5 15" id="KW-0812">Transmembrane</keyword>
<feature type="region of interest" description="Disordered" evidence="14">
    <location>
        <begin position="1"/>
        <end position="30"/>
    </location>
</feature>
<feature type="compositionally biased region" description="Basic residues" evidence="14">
    <location>
        <begin position="1"/>
        <end position="10"/>
    </location>
</feature>
<keyword evidence="10 15" id="KW-1133">Transmembrane helix</keyword>
<accession>A0A0D6LIF3</accession>
<evidence type="ECO:0000256" key="3">
    <source>
        <dbReference type="ARBA" id="ARBA00012191"/>
    </source>
</evidence>
<dbReference type="FunFam" id="3.40.50.300:FF:000916">
    <property type="entry name" value="ABC transporter B family member 9"/>
    <property type="match status" value="1"/>
</dbReference>
<feature type="domain" description="ABC transmembrane type-1" evidence="17">
    <location>
        <begin position="192"/>
        <end position="417"/>
    </location>
</feature>
<dbReference type="EC" id="7.6.2.2" evidence="3"/>
<dbReference type="Pfam" id="PF00664">
    <property type="entry name" value="ABC_membrane"/>
    <property type="match status" value="2"/>
</dbReference>
<dbReference type="InterPro" id="IPR027417">
    <property type="entry name" value="P-loop_NTPase"/>
</dbReference>
<dbReference type="GO" id="GO:0005524">
    <property type="term" value="F:ATP binding"/>
    <property type="evidence" value="ECO:0007669"/>
    <property type="project" value="UniProtKB-KW"/>
</dbReference>
<dbReference type="SMART" id="SM00382">
    <property type="entry name" value="AAA"/>
    <property type="match status" value="2"/>
</dbReference>
<evidence type="ECO:0000256" key="5">
    <source>
        <dbReference type="ARBA" id="ARBA00022692"/>
    </source>
</evidence>
<feature type="transmembrane region" description="Helical" evidence="15">
    <location>
        <begin position="932"/>
        <end position="951"/>
    </location>
</feature>
<feature type="domain" description="ABC transporter" evidence="16">
    <location>
        <begin position="452"/>
        <end position="688"/>
    </location>
</feature>
<dbReference type="Proteomes" id="UP000054495">
    <property type="component" value="Unassembled WGS sequence"/>
</dbReference>
<feature type="compositionally biased region" description="Polar residues" evidence="14">
    <location>
        <begin position="16"/>
        <end position="30"/>
    </location>
</feature>
<evidence type="ECO:0000259" key="17">
    <source>
        <dbReference type="PROSITE" id="PS50929"/>
    </source>
</evidence>
<dbReference type="PROSITE" id="PS50929">
    <property type="entry name" value="ABC_TM1F"/>
    <property type="match status" value="2"/>
</dbReference>
<sequence length="1379" mass="152744">MPPKSNRRKVREADAFSQNRTDSSGECITSNPSQDLAIDCTKMSANDIVKFLLERHPDPVTQQLVIALAEKIPHDPVACAEDDRRSRSIVISELPEADLDLPPTQRHRDLDQKVNGLLDALGVECHPVQVYRMGKPDPARPRLVKAVLPTRSHWRTALANGWLLKNSGFPNVFIRRSMTQEERKQDYELRQQVTCFLIVCEQMSNRIRRRFVQAILRQDIPWFDKNNSGTLATKLFDNLERVKEGTGDKIGLMFQYTSQFLTGFIIAFTHSWKLTLVMLAVTPLQALCGFGIAKSMSTFTIAETIKYAKAGKIVEQAVSSIRTVCALNGLPFEIGRYKVALLEARRAGILKNLFVGLSFCLMGLVNFSSFALAFYIGITWAFNGELQLQDLMTAFFSVMMGSMALGQAGPQFAVLGAAQGAAASIYEVLDREPEIDSSSKSGRRDFKIKGNIEVRNVVFNYPSRPDVPILKKLSMSVKAGETVALVGSSGCGKSTIVSLLLRYYDVLAGEITIDGVPISEINIEYLRNHIAVVSQEPILFNCTIEENIRYGKLDLTHQELIAACRMANAENFINTLPQGYQTVVGDRGTQLSGGQKQRIAIARALVRDPKILLLDEATSALDAESESVVQRALDKASVGRTTIIIAHRLSTIKNADKIIAMKAGEVVELGTHEELLANKGLYYDLVNAQTFTDAVDSISTHSDHEDHVVNMKRASLVSREMSVQTVNDMQIRMRGATVMTTEGHEHEETKEKKDDITRLKKEMKDEGVRKTNLLEIFTYAKPHWKSLTVGLLACIIGGLIYPTYSIIFMQVISSFSDMSTMLSTGHFWALMFLVLAVAQGTTLFSQTFFMGLGSENLTMELRSKLFSNILSQDMGYFDSPLHACGKICTRLASDVPNLRSAIDFRLSTVIATIISVIAGIVLAFIYGWQMALLVVGILPLLAFGQALRIRVYSGKHRKSAKDFEDSGKVAMEAIEHVRTVQALTKEAAFHEKFCHHLDAPHRDALRESFLQGMAYGFASAVVYVLNCCSYRLGLYLVLQSIMLPMRVLRVMYAITISSSTLGFASSYFPEYMKATFAGGIIFNMLGQKSKIDNLSKEGKKEKLTGAVTFKNVRFSYPERPQVEILRGLTFTAKPGETLALVGPSGCGKSTVVSLIERFYDATSGQVLLDSHDIRTLNPYHTRSQIAIVSQEPILFDCSISDNIAYGLEQRPSQTEIEAAAQKANIHTFITQLPDGYNTPVGDKGTQLSGGQKQRIAIARALVRSPKILLLDEATSALDTESEKIVQEALDRAREGRTCIVIAHRLSTVVNADQIAVVKGGVIVEKGTHNELMARRGAYYELTQKQTMYVILMMSRGQGSESLVTLWVIEEVATQSAEQV</sequence>
<keyword evidence="11 15" id="KW-0472">Membrane</keyword>
<dbReference type="InterPro" id="IPR039421">
    <property type="entry name" value="Type_1_exporter"/>
</dbReference>
<dbReference type="SUPFAM" id="SSF90123">
    <property type="entry name" value="ABC transporter transmembrane region"/>
    <property type="match status" value="2"/>
</dbReference>
<organism evidence="18 19">
    <name type="scientific">Ancylostoma ceylanicum</name>
    <dbReference type="NCBI Taxonomy" id="53326"/>
    <lineage>
        <taxon>Eukaryota</taxon>
        <taxon>Metazoa</taxon>
        <taxon>Ecdysozoa</taxon>
        <taxon>Nematoda</taxon>
        <taxon>Chromadorea</taxon>
        <taxon>Rhabditida</taxon>
        <taxon>Rhabditina</taxon>
        <taxon>Rhabditomorpha</taxon>
        <taxon>Strongyloidea</taxon>
        <taxon>Ancylostomatidae</taxon>
        <taxon>Ancylostomatinae</taxon>
        <taxon>Ancylostoma</taxon>
    </lineage>
</organism>
<evidence type="ECO:0000256" key="13">
    <source>
        <dbReference type="ARBA" id="ARBA00034018"/>
    </source>
</evidence>
<keyword evidence="8 18" id="KW-0067">ATP-binding</keyword>
<name>A0A0D6LIF3_9BILA</name>
<dbReference type="GO" id="GO:0015421">
    <property type="term" value="F:ABC-type oligopeptide transporter activity"/>
    <property type="evidence" value="ECO:0007669"/>
    <property type="project" value="TreeGrafter"/>
</dbReference>
<dbReference type="Gene3D" id="1.20.1560.10">
    <property type="entry name" value="ABC transporter type 1, transmembrane domain"/>
    <property type="match status" value="1"/>
</dbReference>
<keyword evidence="9" id="KW-1278">Translocase</keyword>
<dbReference type="InterPro" id="IPR017871">
    <property type="entry name" value="ABC_transporter-like_CS"/>
</dbReference>
<comment type="catalytic activity">
    <reaction evidence="13">
        <text>ATP + H2O + xenobioticSide 1 = ADP + phosphate + xenobioticSide 2.</text>
        <dbReference type="EC" id="7.6.2.2"/>
    </reaction>
</comment>
<keyword evidence="6" id="KW-0677">Repeat</keyword>
<feature type="domain" description="ABC transmembrane type-1" evidence="17">
    <location>
        <begin position="789"/>
        <end position="1073"/>
    </location>
</feature>